<dbReference type="Proteomes" id="UP000626109">
    <property type="component" value="Unassembled WGS sequence"/>
</dbReference>
<dbReference type="SUPFAM" id="SSF53187">
    <property type="entry name" value="Zn-dependent exopeptidases"/>
    <property type="match status" value="1"/>
</dbReference>
<evidence type="ECO:0000313" key="7">
    <source>
        <dbReference type="Proteomes" id="UP000626109"/>
    </source>
</evidence>
<dbReference type="PANTHER" id="PTHR12756:SF11">
    <property type="entry name" value="CYTOSOLIC CARBOXYPEPTIDASE 1"/>
    <property type="match status" value="1"/>
</dbReference>
<dbReference type="AlphaFoldDB" id="A0A813L5G9"/>
<comment type="caution">
    <text evidence="6">The sequence shown here is derived from an EMBL/GenBank/DDBJ whole genome shotgun (WGS) entry which is preliminary data.</text>
</comment>
<name>A0A813L5G9_POLGL</name>
<evidence type="ECO:0000256" key="2">
    <source>
        <dbReference type="ARBA" id="ARBA00005988"/>
    </source>
</evidence>
<dbReference type="GO" id="GO:0006508">
    <property type="term" value="P:proteolysis"/>
    <property type="evidence" value="ECO:0007669"/>
    <property type="project" value="InterPro"/>
</dbReference>
<dbReference type="PROSITE" id="PS52035">
    <property type="entry name" value="PEPTIDASE_M14"/>
    <property type="match status" value="1"/>
</dbReference>
<dbReference type="InterPro" id="IPR000834">
    <property type="entry name" value="Peptidase_M14"/>
</dbReference>
<dbReference type="GO" id="GO:0004181">
    <property type="term" value="F:metallocarboxypeptidase activity"/>
    <property type="evidence" value="ECO:0007669"/>
    <property type="project" value="InterPro"/>
</dbReference>
<feature type="domain" description="Peptidase M14" evidence="4">
    <location>
        <begin position="1"/>
        <end position="103"/>
    </location>
</feature>
<evidence type="ECO:0000256" key="1">
    <source>
        <dbReference type="ARBA" id="ARBA00001947"/>
    </source>
</evidence>
<proteinExistence type="inferred from homology"/>
<dbReference type="Gene3D" id="3.40.630.10">
    <property type="entry name" value="Zn peptidases"/>
    <property type="match status" value="1"/>
</dbReference>
<comment type="cofactor">
    <cofactor evidence="1">
        <name>Zn(2+)</name>
        <dbReference type="ChEBI" id="CHEBI:29105"/>
    </cofactor>
</comment>
<gene>
    <name evidence="6" type="ORF">PGLA2088_LOCUS40853</name>
    <name evidence="5" type="ORF">PGLA2088_LOCUS711</name>
</gene>
<comment type="similarity">
    <text evidence="2 3">Belongs to the peptidase M14 family.</text>
</comment>
<dbReference type="PANTHER" id="PTHR12756">
    <property type="entry name" value="CYTOSOLIC CARBOXYPEPTIDASE"/>
    <property type="match status" value="1"/>
</dbReference>
<dbReference type="InterPro" id="IPR050821">
    <property type="entry name" value="Cytosolic_carboxypeptidase"/>
</dbReference>
<reference evidence="6" key="1">
    <citation type="submission" date="2021-02" db="EMBL/GenBank/DDBJ databases">
        <authorList>
            <person name="Dougan E. K."/>
            <person name="Rhodes N."/>
            <person name="Thang M."/>
            <person name="Chan C."/>
        </authorList>
    </citation>
    <scope>NUCLEOTIDE SEQUENCE</scope>
</reference>
<dbReference type="EMBL" id="CAJNNW010033616">
    <property type="protein sequence ID" value="CAE8719737.1"/>
    <property type="molecule type" value="Genomic_DNA"/>
</dbReference>
<comment type="caution">
    <text evidence="3">Lacks conserved residue(s) required for the propagation of feature annotation.</text>
</comment>
<evidence type="ECO:0000313" key="6">
    <source>
        <dbReference type="EMBL" id="CAE8719737.1"/>
    </source>
</evidence>
<accession>A0A813L5G9</accession>
<evidence type="ECO:0000313" key="5">
    <source>
        <dbReference type="EMBL" id="CAE8628342.1"/>
    </source>
</evidence>
<dbReference type="GO" id="GO:0008270">
    <property type="term" value="F:zinc ion binding"/>
    <property type="evidence" value="ECO:0007669"/>
    <property type="project" value="InterPro"/>
</dbReference>
<sequence>MLNPDGVAAGNGRCNSLGQDLNRCWERPPAGSEVGCAKKLLQELCLAPGGVLAYLDMHAHSRRHGAFTLSNPGSQALIGPAAASEARVPNGAPHAVWSGASWA</sequence>
<organism evidence="6 7">
    <name type="scientific">Polarella glacialis</name>
    <name type="common">Dinoflagellate</name>
    <dbReference type="NCBI Taxonomy" id="89957"/>
    <lineage>
        <taxon>Eukaryota</taxon>
        <taxon>Sar</taxon>
        <taxon>Alveolata</taxon>
        <taxon>Dinophyceae</taxon>
        <taxon>Suessiales</taxon>
        <taxon>Suessiaceae</taxon>
        <taxon>Polarella</taxon>
    </lineage>
</organism>
<dbReference type="EMBL" id="CAJNNW010000510">
    <property type="protein sequence ID" value="CAE8628342.1"/>
    <property type="molecule type" value="Genomic_DNA"/>
</dbReference>
<evidence type="ECO:0000259" key="4">
    <source>
        <dbReference type="PROSITE" id="PS52035"/>
    </source>
</evidence>
<evidence type="ECO:0000256" key="3">
    <source>
        <dbReference type="PROSITE-ProRule" id="PRU01379"/>
    </source>
</evidence>
<protein>
    <recommendedName>
        <fullName evidence="4">Peptidase M14 domain-containing protein</fullName>
    </recommendedName>
</protein>